<sequence length="156" mass="16761">MTRPFSPAGPGYLRVVRASAWYDLVVTAGFATPWTYALVHDALSSWGRALGLGTLPPLDPMQTLYANLLGSVVVVWALLRLVGPLPVHGLYDGAARVLFALWQAYAAMHGATRLLWLFFVVEAAFGVVELVPWWRGRRVGRVGGGARTAGAGETVG</sequence>
<dbReference type="OrthoDB" id="8926562at2"/>
<protein>
    <submittedName>
        <fullName evidence="2">Uncharacterized protein</fullName>
    </submittedName>
</protein>
<dbReference type="Proteomes" id="UP000094094">
    <property type="component" value="Chromosome"/>
</dbReference>
<organism evidence="2 3">
    <name type="scientific">Streptomyces lydicus</name>
    <dbReference type="NCBI Taxonomy" id="47763"/>
    <lineage>
        <taxon>Bacteria</taxon>
        <taxon>Bacillati</taxon>
        <taxon>Actinomycetota</taxon>
        <taxon>Actinomycetes</taxon>
        <taxon>Kitasatosporales</taxon>
        <taxon>Streptomycetaceae</taxon>
        <taxon>Streptomyces</taxon>
    </lineage>
</organism>
<dbReference type="RefSeq" id="WP_069569759.1">
    <property type="nucleotide sequence ID" value="NZ_CP017157.1"/>
</dbReference>
<evidence type="ECO:0000313" key="2">
    <source>
        <dbReference type="EMBL" id="AOP47615.1"/>
    </source>
</evidence>
<dbReference type="KEGG" id="slc:SL103_16320"/>
<feature type="transmembrane region" description="Helical" evidence="1">
    <location>
        <begin position="64"/>
        <end position="82"/>
    </location>
</feature>
<keyword evidence="1" id="KW-0472">Membrane</keyword>
<accession>A0A1D7VLH0</accession>
<reference evidence="2 3" key="1">
    <citation type="submission" date="2016-09" db="EMBL/GenBank/DDBJ databases">
        <title>Complete genome sequencing of Streptomyces lydicus 103 and metabolic pathways analysis of antibiotic biosynthesis.</title>
        <authorList>
            <person name="Jia N."/>
            <person name="Ding M.-Z."/>
            <person name="Gao F."/>
            <person name="Yuan Y.-J."/>
        </authorList>
    </citation>
    <scope>NUCLEOTIDE SEQUENCE [LARGE SCALE GENOMIC DNA]</scope>
    <source>
        <strain evidence="2 3">103</strain>
    </source>
</reference>
<evidence type="ECO:0000313" key="3">
    <source>
        <dbReference type="Proteomes" id="UP000094094"/>
    </source>
</evidence>
<gene>
    <name evidence="2" type="ORF">SL103_16320</name>
</gene>
<keyword evidence="3" id="KW-1185">Reference proteome</keyword>
<name>A0A1D7VLH0_9ACTN</name>
<feature type="transmembrane region" description="Helical" evidence="1">
    <location>
        <begin position="114"/>
        <end position="134"/>
    </location>
</feature>
<keyword evidence="1" id="KW-0812">Transmembrane</keyword>
<proteinExistence type="predicted"/>
<dbReference type="AlphaFoldDB" id="A0A1D7VLH0"/>
<keyword evidence="1" id="KW-1133">Transmembrane helix</keyword>
<evidence type="ECO:0000256" key="1">
    <source>
        <dbReference type="SAM" id="Phobius"/>
    </source>
</evidence>
<dbReference type="EMBL" id="CP017157">
    <property type="protein sequence ID" value="AOP47615.1"/>
    <property type="molecule type" value="Genomic_DNA"/>
</dbReference>
<feature type="transmembrane region" description="Helical" evidence="1">
    <location>
        <begin position="20"/>
        <end position="39"/>
    </location>
</feature>